<dbReference type="SMART" id="SM00226">
    <property type="entry name" value="LMWPc"/>
    <property type="match status" value="1"/>
</dbReference>
<dbReference type="Pfam" id="PF01451">
    <property type="entry name" value="LMWPc"/>
    <property type="match status" value="1"/>
</dbReference>
<proteinExistence type="inferred from homology"/>
<dbReference type="Gene3D" id="3.40.50.2300">
    <property type="match status" value="1"/>
</dbReference>
<dbReference type="EC" id="3.1.3.48" evidence="4"/>
<evidence type="ECO:0000256" key="1">
    <source>
        <dbReference type="ARBA" id="ARBA00011063"/>
    </source>
</evidence>
<reference evidence="4" key="1">
    <citation type="submission" date="2019-08" db="EMBL/GenBank/DDBJ databases">
        <authorList>
            <person name="Kucharzyk K."/>
            <person name="Murdoch R.W."/>
            <person name="Higgins S."/>
            <person name="Loffler F."/>
        </authorList>
    </citation>
    <scope>NUCLEOTIDE SEQUENCE</scope>
</reference>
<sequence>MVSAKGDLLIPFSDSAGLHDYHSGEYADRRMRSHAFLRGYNITSLSRKISKEDFYNFDLIIAMDKSVERNLISLAPDSLSSGKIELFTHYCTNPLFTEVPDPYYGGDAGFENVLDILENGMPSLISSLY</sequence>
<name>A0A644UZI4_9ZZZZ</name>
<evidence type="ECO:0000256" key="2">
    <source>
        <dbReference type="ARBA" id="ARBA00022801"/>
    </source>
</evidence>
<dbReference type="SUPFAM" id="SSF52788">
    <property type="entry name" value="Phosphotyrosine protein phosphatases I"/>
    <property type="match status" value="1"/>
</dbReference>
<comment type="caution">
    <text evidence="4">The sequence shown here is derived from an EMBL/GenBank/DDBJ whole genome shotgun (WGS) entry which is preliminary data.</text>
</comment>
<dbReference type="PRINTS" id="PR00719">
    <property type="entry name" value="LMWPTPASE"/>
</dbReference>
<dbReference type="PANTHER" id="PTHR47439">
    <property type="entry name" value="LOW MOLECULAR WEIGHT PHOSPHOTYROSINE PROTEIN PHOSPHATASE-RELATED"/>
    <property type="match status" value="1"/>
</dbReference>
<protein>
    <submittedName>
        <fullName evidence="4">Low molecular weight protein-tyrosine-phosphatase YfkJ</fullName>
        <ecNumber evidence="4">3.1.3.48</ecNumber>
    </submittedName>
</protein>
<evidence type="ECO:0000313" key="4">
    <source>
        <dbReference type="EMBL" id="MPL84387.1"/>
    </source>
</evidence>
<organism evidence="4">
    <name type="scientific">bioreactor metagenome</name>
    <dbReference type="NCBI Taxonomy" id="1076179"/>
    <lineage>
        <taxon>unclassified sequences</taxon>
        <taxon>metagenomes</taxon>
        <taxon>ecological metagenomes</taxon>
    </lineage>
</organism>
<gene>
    <name evidence="4" type="primary">yfkJ_4</name>
    <name evidence="4" type="ORF">SDC9_30352</name>
</gene>
<comment type="similarity">
    <text evidence="1">Belongs to the low molecular weight phosphotyrosine protein phosphatase family.</text>
</comment>
<accession>A0A644UZI4</accession>
<dbReference type="AlphaFoldDB" id="A0A644UZI4"/>
<dbReference type="CDD" id="cd16343">
    <property type="entry name" value="LMWPTP"/>
    <property type="match status" value="1"/>
</dbReference>
<dbReference type="InterPro" id="IPR052995">
    <property type="entry name" value="LMW-PTP"/>
</dbReference>
<dbReference type="EMBL" id="VSSQ01000189">
    <property type="protein sequence ID" value="MPL84387.1"/>
    <property type="molecule type" value="Genomic_DNA"/>
</dbReference>
<dbReference type="InterPro" id="IPR036196">
    <property type="entry name" value="Ptyr_pPase_sf"/>
</dbReference>
<dbReference type="InterPro" id="IPR017867">
    <property type="entry name" value="Tyr_phospatase_low_mol_wt"/>
</dbReference>
<dbReference type="GO" id="GO:0004725">
    <property type="term" value="F:protein tyrosine phosphatase activity"/>
    <property type="evidence" value="ECO:0007669"/>
    <property type="project" value="UniProtKB-EC"/>
</dbReference>
<evidence type="ECO:0000259" key="3">
    <source>
        <dbReference type="SMART" id="SM00226"/>
    </source>
</evidence>
<keyword evidence="2 4" id="KW-0378">Hydrolase</keyword>
<dbReference type="InterPro" id="IPR023485">
    <property type="entry name" value="Ptyr_pPase"/>
</dbReference>
<dbReference type="PANTHER" id="PTHR47439:SF1">
    <property type="entry name" value="ACID PHOSPHATASE"/>
    <property type="match status" value="1"/>
</dbReference>
<feature type="domain" description="Phosphotyrosine protein phosphatase I" evidence="3">
    <location>
        <begin position="4"/>
        <end position="127"/>
    </location>
</feature>